<dbReference type="GO" id="GO:0006355">
    <property type="term" value="P:regulation of DNA-templated transcription"/>
    <property type="evidence" value="ECO:0007669"/>
    <property type="project" value="InterPro"/>
</dbReference>
<evidence type="ECO:0008006" key="3">
    <source>
        <dbReference type="Google" id="ProtNLM"/>
    </source>
</evidence>
<dbReference type="RefSeq" id="WP_020962303.1">
    <property type="nucleotide sequence ID" value="NZ_CP007493.1"/>
</dbReference>
<accession>A0A3G1A6S9</accession>
<dbReference type="KEGG" id="tcb:TCARB_1690"/>
<dbReference type="SUPFAM" id="SSF47598">
    <property type="entry name" value="Ribbon-helix-helix"/>
    <property type="match status" value="1"/>
</dbReference>
<organism evidence="1 2">
    <name type="scientific">Thermofilum adornatum 1505</name>
    <dbReference type="NCBI Taxonomy" id="697581"/>
    <lineage>
        <taxon>Archaea</taxon>
        <taxon>Thermoproteota</taxon>
        <taxon>Thermoprotei</taxon>
        <taxon>Thermofilales</taxon>
        <taxon>Thermofilaceae</taxon>
        <taxon>Thermofilum</taxon>
    </lineage>
</organism>
<dbReference type="GeneID" id="58787912"/>
<gene>
    <name evidence="1" type="ORF">TCARB_1690</name>
</gene>
<proteinExistence type="predicted"/>
<dbReference type="EMBL" id="CP007493">
    <property type="protein sequence ID" value="AJB42730.1"/>
    <property type="molecule type" value="Genomic_DNA"/>
</dbReference>
<evidence type="ECO:0000313" key="2">
    <source>
        <dbReference type="Proteomes" id="UP000266720"/>
    </source>
</evidence>
<dbReference type="CDD" id="cd22231">
    <property type="entry name" value="RHH_NikR_HicB-like"/>
    <property type="match status" value="1"/>
</dbReference>
<name>A0A3G1A6S9_9CREN</name>
<protein>
    <recommendedName>
        <fullName evidence="3">Ribbon-helix-helix protein CopG domain-containing protein</fullName>
    </recommendedName>
</protein>
<dbReference type="AlphaFoldDB" id="A0A3G1A6S9"/>
<reference evidence="2" key="1">
    <citation type="book" date="2010" name="EXTREMOPHILES" publisher="0:0-0">
        <title>Complete genome sequences of ten hyperthermophilic archaea reveal their metabolic capabilities and possible ecological roles.</title>
        <editorList>
            <person name="?"/>
        </editorList>
        <authorList>
            <person name="Ravin N.V."/>
            <person name="Mardanov A.V."/>
            <person name="Bonch-Osmolovskaya E.A."/>
            <person name="Skryabin K.G."/>
        </authorList>
    </citation>
    <scope>NUCLEOTIDE SEQUENCE [LARGE SCALE GENOMIC DNA]</scope>
    <source>
        <strain evidence="2">1505</strain>
    </source>
</reference>
<dbReference type="Proteomes" id="UP000266720">
    <property type="component" value="Chromosome"/>
</dbReference>
<dbReference type="STRING" id="697581.TCARB_1690"/>
<dbReference type="InterPro" id="IPR010985">
    <property type="entry name" value="Ribbon_hlx_hlx"/>
</dbReference>
<evidence type="ECO:0000313" key="1">
    <source>
        <dbReference type="EMBL" id="AJB42730.1"/>
    </source>
</evidence>
<sequence length="56" mass="6546">MMSKEGDLVKVNFRLSVEDYNRALELVKRGEYSSMSELVRHAVTLLINEYKNSQRP</sequence>